<feature type="compositionally biased region" description="Acidic residues" evidence="1">
    <location>
        <begin position="262"/>
        <end position="275"/>
    </location>
</feature>
<feature type="compositionally biased region" description="Low complexity" evidence="1">
    <location>
        <begin position="458"/>
        <end position="467"/>
    </location>
</feature>
<feature type="compositionally biased region" description="Basic and acidic residues" evidence="1">
    <location>
        <begin position="166"/>
        <end position="185"/>
    </location>
</feature>
<feature type="compositionally biased region" description="Polar residues" evidence="1">
    <location>
        <begin position="492"/>
        <end position="505"/>
    </location>
</feature>
<comment type="caution">
    <text evidence="2">The sequence shown here is derived from an EMBL/GenBank/DDBJ whole genome shotgun (WGS) entry which is preliminary data.</text>
</comment>
<feature type="region of interest" description="Disordered" evidence="1">
    <location>
        <begin position="699"/>
        <end position="789"/>
    </location>
</feature>
<proteinExistence type="predicted"/>
<accession>A0A9P9IQ30</accession>
<name>A0A9P9IQ30_9PLEO</name>
<organism evidence="2 3">
    <name type="scientific">Dendryphion nanum</name>
    <dbReference type="NCBI Taxonomy" id="256645"/>
    <lineage>
        <taxon>Eukaryota</taxon>
        <taxon>Fungi</taxon>
        <taxon>Dikarya</taxon>
        <taxon>Ascomycota</taxon>
        <taxon>Pezizomycotina</taxon>
        <taxon>Dothideomycetes</taxon>
        <taxon>Pleosporomycetidae</taxon>
        <taxon>Pleosporales</taxon>
        <taxon>Torulaceae</taxon>
        <taxon>Dendryphion</taxon>
    </lineage>
</organism>
<dbReference type="AlphaFoldDB" id="A0A9P9IQ30"/>
<feature type="compositionally biased region" description="Acidic residues" evidence="1">
    <location>
        <begin position="715"/>
        <end position="726"/>
    </location>
</feature>
<feature type="region of interest" description="Disordered" evidence="1">
    <location>
        <begin position="109"/>
        <end position="223"/>
    </location>
</feature>
<feature type="region of interest" description="Disordered" evidence="1">
    <location>
        <begin position="441"/>
        <end position="659"/>
    </location>
</feature>
<feature type="compositionally biased region" description="Polar residues" evidence="1">
    <location>
        <begin position="193"/>
        <end position="208"/>
    </location>
</feature>
<sequence length="839" mass="91745">MTTTAQSFVGPEAPATDDAMDLHTDNDYGLGDGDIDLDIEPTTDMYHPEDDVLSLQDAGTDGGVDLHTASGDHDDFMVDKEDVIEEDEIDYGDLEIGDAGQPSYQSIVDADSANIDPPDSTNADRSIHQEETVEEDLIDYSDDEVEQSSKVIQQVQQTQPVDEEAKDWKGQEPGENRGDVGHIEEVGDGEAESYNQTEGRVWDDTTQTKWEEETTDQYPTTSNTNLEHYAGIERNADEGYDIAKADESGVDIVGEATKGDDQLDYQEDEDEDEEEVKNQEFHPANQEQHTHPITINYDGSEFWLFKQDNGQDGEWLLHDASLASKPIYDLFNACRAQLADDINSDTELGFRFDHFHALSVYEDSTACAVTSLQDLLELYLELHAQDGNNEPDSFFITLQFRPRVVSLIGELKKAVQDQIGFSGWNNQIATGQTIFTSSYSHEHTEEYQEQWEGDRVNDQGQDATQAAEAEDDHGAEDDRSVNKDDPDDDTASNESPAGDSASSKPTPGAEEVSPHRSNSEGVSDEASPEEEEEDAEEDIVDYSDDEGQSDTAPHGEKSVNDGSTDSSTVEGDDASYAAPETEDHTNLAESYDTTKDSENDEEDSIGSGHDEQDTADGGNADSHAQYDEGANANDDDEYPYDDLDRGYDQGYPLDNTAQAFGANDYPIEGLNQSGDNYYYEDTNTGFYEQDEFALVAGASEQHDFNAQDNTGQAPAEDELAGVDDFLDLTGAPEENDTEDPFADFANDDIEDDDRLKDEGASLQAPVAASPAASPVVDPLSGLEDLGSPQGLKRSIDKVDVGHVDASDPAGTYIFGLASSGNRTGTCTDYGNSDIKRQKL</sequence>
<feature type="compositionally biased region" description="Polar residues" evidence="1">
    <location>
        <begin position="148"/>
        <end position="160"/>
    </location>
</feature>
<dbReference type="Pfam" id="PF10336">
    <property type="entry name" value="DUF2420"/>
    <property type="match status" value="1"/>
</dbReference>
<protein>
    <submittedName>
        <fullName evidence="2">Uncharacterized protein</fullName>
    </submittedName>
</protein>
<evidence type="ECO:0000313" key="3">
    <source>
        <dbReference type="Proteomes" id="UP000700596"/>
    </source>
</evidence>
<dbReference type="Proteomes" id="UP000700596">
    <property type="component" value="Unassembled WGS sequence"/>
</dbReference>
<feature type="compositionally biased region" description="Acidic residues" evidence="1">
    <location>
        <begin position="733"/>
        <end position="752"/>
    </location>
</feature>
<feature type="compositionally biased region" description="Acidic residues" evidence="1">
    <location>
        <begin position="522"/>
        <end position="548"/>
    </location>
</feature>
<keyword evidence="3" id="KW-1185">Reference proteome</keyword>
<gene>
    <name evidence="2" type="ORF">B0J11DRAFT_270064</name>
</gene>
<evidence type="ECO:0000256" key="1">
    <source>
        <dbReference type="SAM" id="MobiDB-lite"/>
    </source>
</evidence>
<evidence type="ECO:0000313" key="2">
    <source>
        <dbReference type="EMBL" id="KAH7128401.1"/>
    </source>
</evidence>
<dbReference type="InterPro" id="IPR018822">
    <property type="entry name" value="UPF0646"/>
</dbReference>
<feature type="region of interest" description="Disordered" evidence="1">
    <location>
        <begin position="255"/>
        <end position="276"/>
    </location>
</feature>
<feature type="compositionally biased region" description="Polar residues" evidence="1">
    <location>
        <begin position="560"/>
        <end position="569"/>
    </location>
</feature>
<feature type="compositionally biased region" description="Acidic residues" evidence="1">
    <location>
        <begin position="132"/>
        <end position="146"/>
    </location>
</feature>
<feature type="compositionally biased region" description="Basic and acidic residues" evidence="1">
    <location>
        <begin position="581"/>
        <end position="597"/>
    </location>
</feature>
<feature type="region of interest" description="Disordered" evidence="1">
    <location>
        <begin position="1"/>
        <end position="77"/>
    </location>
</feature>
<reference evidence="2" key="1">
    <citation type="journal article" date="2021" name="Nat. Commun.">
        <title>Genetic determinants of endophytism in the Arabidopsis root mycobiome.</title>
        <authorList>
            <person name="Mesny F."/>
            <person name="Miyauchi S."/>
            <person name="Thiergart T."/>
            <person name="Pickel B."/>
            <person name="Atanasova L."/>
            <person name="Karlsson M."/>
            <person name="Huettel B."/>
            <person name="Barry K.W."/>
            <person name="Haridas S."/>
            <person name="Chen C."/>
            <person name="Bauer D."/>
            <person name="Andreopoulos W."/>
            <person name="Pangilinan J."/>
            <person name="LaButti K."/>
            <person name="Riley R."/>
            <person name="Lipzen A."/>
            <person name="Clum A."/>
            <person name="Drula E."/>
            <person name="Henrissat B."/>
            <person name="Kohler A."/>
            <person name="Grigoriev I.V."/>
            <person name="Martin F.M."/>
            <person name="Hacquard S."/>
        </authorList>
    </citation>
    <scope>NUCLEOTIDE SEQUENCE</scope>
    <source>
        <strain evidence="2">MPI-CAGE-CH-0243</strain>
    </source>
</reference>
<dbReference type="EMBL" id="JAGMWT010000005">
    <property type="protein sequence ID" value="KAH7128401.1"/>
    <property type="molecule type" value="Genomic_DNA"/>
</dbReference>
<dbReference type="OrthoDB" id="5339076at2759"/>
<feature type="compositionally biased region" description="Low complexity" evidence="1">
    <location>
        <begin position="760"/>
        <end position="776"/>
    </location>
</feature>
<feature type="compositionally biased region" description="Basic and acidic residues" evidence="1">
    <location>
        <begin position="441"/>
        <end position="457"/>
    </location>
</feature>